<dbReference type="InterPro" id="IPR012171">
    <property type="entry name" value="Fatty_acid_desaturase"/>
</dbReference>
<keyword evidence="1" id="KW-0472">Membrane</keyword>
<keyword evidence="4" id="KW-1185">Reference proteome</keyword>
<evidence type="ECO:0000259" key="2">
    <source>
        <dbReference type="Pfam" id="PF00487"/>
    </source>
</evidence>
<feature type="transmembrane region" description="Helical" evidence="1">
    <location>
        <begin position="171"/>
        <end position="191"/>
    </location>
</feature>
<dbReference type="STRING" id="1076256.A0A2H3BJZ1"/>
<accession>A0A2H3BJZ1</accession>
<dbReference type="Proteomes" id="UP000218334">
    <property type="component" value="Unassembled WGS sequence"/>
</dbReference>
<organism evidence="3 4">
    <name type="scientific">Armillaria solidipes</name>
    <dbReference type="NCBI Taxonomy" id="1076256"/>
    <lineage>
        <taxon>Eukaryota</taxon>
        <taxon>Fungi</taxon>
        <taxon>Dikarya</taxon>
        <taxon>Basidiomycota</taxon>
        <taxon>Agaricomycotina</taxon>
        <taxon>Agaricomycetes</taxon>
        <taxon>Agaricomycetidae</taxon>
        <taxon>Agaricales</taxon>
        <taxon>Marasmiineae</taxon>
        <taxon>Physalacriaceae</taxon>
        <taxon>Armillaria</taxon>
    </lineage>
</organism>
<keyword evidence="1" id="KW-0812">Transmembrane</keyword>
<protein>
    <submittedName>
        <fullName evidence="3">Linoleoyl phosphatidylcholine delta-12 acetylenase</fullName>
    </submittedName>
</protein>
<feature type="transmembrane region" description="Helical" evidence="1">
    <location>
        <begin position="220"/>
        <end position="239"/>
    </location>
</feature>
<dbReference type="Pfam" id="PF00487">
    <property type="entry name" value="FA_desaturase"/>
    <property type="match status" value="1"/>
</dbReference>
<dbReference type="GO" id="GO:0006629">
    <property type="term" value="P:lipid metabolic process"/>
    <property type="evidence" value="ECO:0007669"/>
    <property type="project" value="InterPro"/>
</dbReference>
<sequence length="397" mass="45731">MGQQANPSLPTMNFHELKTAIPAHLFKCSNAASLRLLVRDIAMSLILAYGVLRLDAVLSSMNCETAARQLLKYVCLSVPWMAYWWFQGLVLTGIWVIGHECGHGSFFTSQRFCDIIGFVCHSALWTPYFSWKITHHSHHRHHASMEKDEHWVPQTRSKALIGDSVFEDTPIVTVMLLVVQQVAGFPFYLLFNVSGQRTYPKATGHFNPFSTALFQRNQRWAVIMSDLGILLTAFVVRYASIRFGGWQVFRLYGIPCLTVSHWVTMIVFLQHTDPELPHYRRSTWNFSRGALSTMDRDFLGWQGRFFLHNIAHFHVAHHLFPKMPLYHTPEATLILKEILGDQYHASSEPAFSVLWRNYHLCQFVEDHDEVAYYKDRWGQNRFLDGFVAHSGGLNARG</sequence>
<evidence type="ECO:0000313" key="3">
    <source>
        <dbReference type="EMBL" id="PBK71175.1"/>
    </source>
</evidence>
<reference evidence="4" key="1">
    <citation type="journal article" date="2017" name="Nat. Ecol. Evol.">
        <title>Genome expansion and lineage-specific genetic innovations in the forest pathogenic fungi Armillaria.</title>
        <authorList>
            <person name="Sipos G."/>
            <person name="Prasanna A.N."/>
            <person name="Walter M.C."/>
            <person name="O'Connor E."/>
            <person name="Balint B."/>
            <person name="Krizsan K."/>
            <person name="Kiss B."/>
            <person name="Hess J."/>
            <person name="Varga T."/>
            <person name="Slot J."/>
            <person name="Riley R."/>
            <person name="Boka B."/>
            <person name="Rigling D."/>
            <person name="Barry K."/>
            <person name="Lee J."/>
            <person name="Mihaltcheva S."/>
            <person name="LaButti K."/>
            <person name="Lipzen A."/>
            <person name="Waldron R."/>
            <person name="Moloney N.M."/>
            <person name="Sperisen C."/>
            <person name="Kredics L."/>
            <person name="Vagvoelgyi C."/>
            <person name="Patrignani A."/>
            <person name="Fitzpatrick D."/>
            <person name="Nagy I."/>
            <person name="Doyle S."/>
            <person name="Anderson J.B."/>
            <person name="Grigoriev I.V."/>
            <person name="Gueldener U."/>
            <person name="Muensterkoetter M."/>
            <person name="Nagy L.G."/>
        </authorList>
    </citation>
    <scope>NUCLEOTIDE SEQUENCE [LARGE SCALE GENOMIC DNA]</scope>
    <source>
        <strain evidence="4">28-4</strain>
    </source>
</reference>
<name>A0A2H3BJZ1_9AGAR</name>
<dbReference type="InterPro" id="IPR005804">
    <property type="entry name" value="FA_desaturase_dom"/>
</dbReference>
<evidence type="ECO:0000256" key="1">
    <source>
        <dbReference type="SAM" id="Phobius"/>
    </source>
</evidence>
<evidence type="ECO:0000313" key="4">
    <source>
        <dbReference type="Proteomes" id="UP000218334"/>
    </source>
</evidence>
<keyword evidence="1" id="KW-1133">Transmembrane helix</keyword>
<feature type="domain" description="Fatty acid desaturase" evidence="2">
    <location>
        <begin position="80"/>
        <end position="344"/>
    </location>
</feature>
<dbReference type="GO" id="GO:0016491">
    <property type="term" value="F:oxidoreductase activity"/>
    <property type="evidence" value="ECO:0007669"/>
    <property type="project" value="InterPro"/>
</dbReference>
<dbReference type="PANTHER" id="PTHR32100">
    <property type="entry name" value="OMEGA-6 FATTY ACID DESATURASE, CHLOROPLASTIC"/>
    <property type="match status" value="1"/>
</dbReference>
<dbReference type="EMBL" id="KZ293424">
    <property type="protein sequence ID" value="PBK71175.1"/>
    <property type="molecule type" value="Genomic_DNA"/>
</dbReference>
<dbReference type="AlphaFoldDB" id="A0A2H3BJZ1"/>
<gene>
    <name evidence="3" type="ORF">ARMSODRAFT_954942</name>
</gene>
<proteinExistence type="predicted"/>